<dbReference type="InterPro" id="IPR002686">
    <property type="entry name" value="Transposase_17"/>
</dbReference>
<name>A0A0S8JYE1_UNCW3</name>
<comment type="caution">
    <text evidence="2">The sequence shown here is derived from an EMBL/GenBank/DDBJ whole genome shotgun (WGS) entry which is preliminary data.</text>
</comment>
<dbReference type="GO" id="GO:0004803">
    <property type="term" value="F:transposase activity"/>
    <property type="evidence" value="ECO:0007669"/>
    <property type="project" value="InterPro"/>
</dbReference>
<protein>
    <recommendedName>
        <fullName evidence="1">Transposase IS200-like domain-containing protein</fullName>
    </recommendedName>
</protein>
<dbReference type="Proteomes" id="UP000050975">
    <property type="component" value="Unassembled WGS sequence"/>
</dbReference>
<dbReference type="EMBL" id="LJVE01000092">
    <property type="protein sequence ID" value="KPL13645.1"/>
    <property type="molecule type" value="Genomic_DNA"/>
</dbReference>
<evidence type="ECO:0000259" key="1">
    <source>
        <dbReference type="Pfam" id="PF01797"/>
    </source>
</evidence>
<dbReference type="SUPFAM" id="SSF143422">
    <property type="entry name" value="Transposase IS200-like"/>
    <property type="match status" value="1"/>
</dbReference>
<dbReference type="Pfam" id="PF01797">
    <property type="entry name" value="Y1_Tnp"/>
    <property type="match status" value="1"/>
</dbReference>
<dbReference type="InterPro" id="IPR036515">
    <property type="entry name" value="Transposase_17_sf"/>
</dbReference>
<organism evidence="2 3">
    <name type="scientific">candidate division WOR_3 bacterium SM1_77</name>
    <dbReference type="NCBI Taxonomy" id="1703778"/>
    <lineage>
        <taxon>Bacteria</taxon>
        <taxon>Bacteria division WOR-3</taxon>
    </lineage>
</organism>
<accession>A0A0S8JYE1</accession>
<evidence type="ECO:0000313" key="2">
    <source>
        <dbReference type="EMBL" id="KPL13645.1"/>
    </source>
</evidence>
<feature type="domain" description="Transposase IS200-like" evidence="1">
    <location>
        <begin position="33"/>
        <end position="86"/>
    </location>
</feature>
<dbReference type="Gene3D" id="3.30.70.1290">
    <property type="entry name" value="Transposase IS200-like"/>
    <property type="match status" value="1"/>
</dbReference>
<dbReference type="GO" id="GO:0003677">
    <property type="term" value="F:DNA binding"/>
    <property type="evidence" value="ECO:0007669"/>
    <property type="project" value="InterPro"/>
</dbReference>
<dbReference type="AlphaFoldDB" id="A0A0S8JYE1"/>
<gene>
    <name evidence="2" type="ORF">AMJ74_04920</name>
</gene>
<dbReference type="GO" id="GO:0006313">
    <property type="term" value="P:DNA transposition"/>
    <property type="evidence" value="ECO:0007669"/>
    <property type="project" value="InterPro"/>
</dbReference>
<reference evidence="2 3" key="1">
    <citation type="journal article" date="2015" name="Microbiome">
        <title>Genomic resolution of linkages in carbon, nitrogen, and sulfur cycling among widespread estuary sediment bacteria.</title>
        <authorList>
            <person name="Baker B.J."/>
            <person name="Lazar C.S."/>
            <person name="Teske A.P."/>
            <person name="Dick G.J."/>
        </authorList>
    </citation>
    <scope>NUCLEOTIDE SEQUENCE [LARGE SCALE GENOMIC DNA]</scope>
    <source>
        <strain evidence="2">SM1_77</strain>
    </source>
</reference>
<proteinExistence type="predicted"/>
<sequence>MKNMSVGQGFSPAYRKFKKRIRLKQFNYMGTYRYFVTLCAYNKESVFNDDSLVLVLLSLLREKAGIFRFGVWAYCFMPDHLHLLVEGFDDDSDF</sequence>
<evidence type="ECO:0000313" key="3">
    <source>
        <dbReference type="Proteomes" id="UP000050975"/>
    </source>
</evidence>